<dbReference type="EMBL" id="GG698804">
    <property type="protein sequence ID" value="EEU30052.1"/>
    <property type="molecule type" value="Genomic_DNA"/>
</dbReference>
<dbReference type="CDD" id="cd07067">
    <property type="entry name" value="HP_PGM_like"/>
    <property type="match status" value="1"/>
</dbReference>
<dbReference type="Gene3D" id="3.40.50.1240">
    <property type="entry name" value="Phosphoglycerate mutase-like"/>
    <property type="match status" value="1"/>
</dbReference>
<organism evidence="5 6">
    <name type="scientific">Limosilactobacillus coleohominis 101-4-CHN</name>
    <dbReference type="NCBI Taxonomy" id="575594"/>
    <lineage>
        <taxon>Bacteria</taxon>
        <taxon>Bacillati</taxon>
        <taxon>Bacillota</taxon>
        <taxon>Bacilli</taxon>
        <taxon>Lactobacillales</taxon>
        <taxon>Lactobacillaceae</taxon>
        <taxon>Limosilactobacillus</taxon>
    </lineage>
</organism>
<evidence type="ECO:0000313" key="5">
    <source>
        <dbReference type="EMBL" id="EEU30052.1"/>
    </source>
</evidence>
<dbReference type="PIRSF" id="PIRSF000709">
    <property type="entry name" value="6PFK_2-Ptase"/>
    <property type="match status" value="1"/>
</dbReference>
<protein>
    <submittedName>
        <fullName evidence="5">Phosphoglycerate mutase family protein</fullName>
        <ecNumber evidence="5">5.4.2.1</ecNumber>
    </submittedName>
</protein>
<dbReference type="eggNOG" id="COG0406">
    <property type="taxonomic scope" value="Bacteria"/>
</dbReference>
<dbReference type="InterPro" id="IPR029033">
    <property type="entry name" value="His_PPase_superfam"/>
</dbReference>
<dbReference type="PANTHER" id="PTHR46517:SF1">
    <property type="entry name" value="FRUCTOSE-2,6-BISPHOSPHATASE TIGAR"/>
    <property type="match status" value="1"/>
</dbReference>
<evidence type="ECO:0000256" key="4">
    <source>
        <dbReference type="PIRSR" id="PIRSR613078-3"/>
    </source>
</evidence>
<evidence type="ECO:0000313" key="6">
    <source>
        <dbReference type="Proteomes" id="UP000003987"/>
    </source>
</evidence>
<dbReference type="SUPFAM" id="SSF53254">
    <property type="entry name" value="Phosphoglycerate mutase-like"/>
    <property type="match status" value="1"/>
</dbReference>
<dbReference type="GO" id="GO:0004331">
    <property type="term" value="F:fructose-2,6-bisphosphate 2-phosphatase activity"/>
    <property type="evidence" value="ECO:0007669"/>
    <property type="project" value="TreeGrafter"/>
</dbReference>
<dbReference type="GO" id="GO:0043456">
    <property type="term" value="P:regulation of pentose-phosphate shunt"/>
    <property type="evidence" value="ECO:0007669"/>
    <property type="project" value="TreeGrafter"/>
</dbReference>
<dbReference type="Pfam" id="PF00300">
    <property type="entry name" value="His_Phos_1"/>
    <property type="match status" value="1"/>
</dbReference>
<feature type="binding site" evidence="3">
    <location>
        <position position="60"/>
    </location>
    <ligand>
        <name>substrate</name>
    </ligand>
</feature>
<dbReference type="InterPro" id="IPR013078">
    <property type="entry name" value="His_Pase_superF_clade-1"/>
</dbReference>
<dbReference type="Proteomes" id="UP000003987">
    <property type="component" value="Unassembled WGS sequence"/>
</dbReference>
<keyword evidence="6" id="KW-1185">Reference proteome</keyword>
<dbReference type="GO" id="GO:0005829">
    <property type="term" value="C:cytosol"/>
    <property type="evidence" value="ECO:0007669"/>
    <property type="project" value="TreeGrafter"/>
</dbReference>
<dbReference type="InterPro" id="IPR001345">
    <property type="entry name" value="PG/BPGM_mutase_AS"/>
</dbReference>
<feature type="site" description="Transition state stabilizer" evidence="4">
    <location>
        <position position="171"/>
    </location>
</feature>
<dbReference type="GO" id="GO:0045820">
    <property type="term" value="P:negative regulation of glycolytic process"/>
    <property type="evidence" value="ECO:0007669"/>
    <property type="project" value="TreeGrafter"/>
</dbReference>
<feature type="binding site" evidence="3">
    <location>
        <begin position="10"/>
        <end position="17"/>
    </location>
    <ligand>
        <name>substrate</name>
    </ligand>
</feature>
<dbReference type="RefSeq" id="WP_006916903.1">
    <property type="nucleotide sequence ID" value="NZ_GG698804.1"/>
</dbReference>
<gene>
    <name evidence="5" type="ORF">HMPREF0501_01057</name>
</gene>
<reference evidence="5 6" key="1">
    <citation type="submission" date="2009-06" db="EMBL/GenBank/DDBJ databases">
        <title>The Genome Sequence of Lactobacillus coleohominis strain 101-4-CHN.</title>
        <authorList>
            <consortium name="The Broad Institute Genome Sequencing Platform"/>
            <person name="Ward D."/>
            <person name="Young S.K."/>
            <person name="Zeng Q."/>
            <person name="Koehrsen M."/>
            <person name="Alvarado L."/>
            <person name="Berlin A."/>
            <person name="Borenstein D."/>
            <person name="Chen Z."/>
            <person name="Engels R."/>
            <person name="Freedman E."/>
            <person name="Gellesch M."/>
            <person name="Goldberg J."/>
            <person name="Griggs A."/>
            <person name="Gujja S."/>
            <person name="Heiman D."/>
            <person name="Hepburn T."/>
            <person name="Howarth C."/>
            <person name="Jen D."/>
            <person name="Larson L."/>
            <person name="Lewis B."/>
            <person name="Mehta T."/>
            <person name="Park D."/>
            <person name="Pearson M."/>
            <person name="Roberts A."/>
            <person name="Saif S."/>
            <person name="Shea T."/>
            <person name="Shenoy N."/>
            <person name="Sisk P."/>
            <person name="Stolte C."/>
            <person name="Sykes S."/>
            <person name="Walk T."/>
            <person name="White J."/>
            <person name="Yandava C."/>
            <person name="Liu Y."/>
            <person name="Xu Q."/>
            <person name="Lander E."/>
            <person name="Nusbaum C."/>
            <person name="Galagan J."/>
            <person name="Birren B."/>
        </authorList>
    </citation>
    <scope>NUCLEOTIDE SEQUENCE [LARGE SCALE GENOMIC DNA]</scope>
    <source>
        <strain evidence="5 6">101-4-CHN</strain>
    </source>
</reference>
<dbReference type="OrthoDB" id="4131070at2"/>
<proteinExistence type="predicted"/>
<evidence type="ECO:0000256" key="2">
    <source>
        <dbReference type="PIRSR" id="PIRSR613078-1"/>
    </source>
</evidence>
<dbReference type="PANTHER" id="PTHR46517">
    <property type="entry name" value="FRUCTOSE-2,6-BISPHOSPHATASE TIGAR"/>
    <property type="match status" value="1"/>
</dbReference>
<dbReference type="EC" id="5.4.2.1" evidence="5"/>
<keyword evidence="1" id="KW-0378">Hydrolase</keyword>
<evidence type="ECO:0000256" key="1">
    <source>
        <dbReference type="ARBA" id="ARBA00022801"/>
    </source>
</evidence>
<dbReference type="InterPro" id="IPR051695">
    <property type="entry name" value="Phosphoglycerate_Mutase"/>
</dbReference>
<name>C7XWQ4_9LACO</name>
<sequence length="217" mass="24159">MAEYHLYLVRHGQTFLNTFHRLQGWIDSGLTELGKKQAIATGAALHNINFNLVVSSDLNRAIQTRDLIVQQLSSATLPIQSDPAFREVFFSAFEGLPADLVFQRIAQRNGFISQDDIIAKKGFAYVRQLMQDDDPTHKAELYPDVITRFRKGLAHITQALPTGGNVLIVSHGAFIRTIADYLGVNIVNNFPSNAGVTELAMSLPSNVRMVEYNRSTL</sequence>
<dbReference type="GO" id="GO:0016853">
    <property type="term" value="F:isomerase activity"/>
    <property type="evidence" value="ECO:0007669"/>
    <property type="project" value="UniProtKB-KW"/>
</dbReference>
<dbReference type="SMART" id="SM00855">
    <property type="entry name" value="PGAM"/>
    <property type="match status" value="1"/>
</dbReference>
<keyword evidence="5" id="KW-0413">Isomerase</keyword>
<dbReference type="PROSITE" id="PS00175">
    <property type="entry name" value="PG_MUTASE"/>
    <property type="match status" value="1"/>
</dbReference>
<feature type="active site" description="Proton donor/acceptor" evidence="2">
    <location>
        <position position="87"/>
    </location>
</feature>
<feature type="active site" description="Tele-phosphohistidine intermediate" evidence="2">
    <location>
        <position position="11"/>
    </location>
</feature>
<dbReference type="HOGENOM" id="CLU_033323_9_0_9"/>
<evidence type="ECO:0000256" key="3">
    <source>
        <dbReference type="PIRSR" id="PIRSR613078-2"/>
    </source>
</evidence>
<accession>C7XWQ4</accession>
<dbReference type="STRING" id="575594.HMPREF0501_01057"/>
<dbReference type="AlphaFoldDB" id="C7XWQ4"/>